<dbReference type="OMA" id="STETHVW"/>
<dbReference type="Gene3D" id="3.30.70.330">
    <property type="match status" value="1"/>
</dbReference>
<dbReference type="InterPro" id="IPR000504">
    <property type="entry name" value="RRM_dom"/>
</dbReference>
<feature type="compositionally biased region" description="Acidic residues" evidence="2">
    <location>
        <begin position="43"/>
        <end position="85"/>
    </location>
</feature>
<dbReference type="InterPro" id="IPR012677">
    <property type="entry name" value="Nucleotide-bd_a/b_plait_sf"/>
</dbReference>
<evidence type="ECO:0000256" key="1">
    <source>
        <dbReference type="PROSITE-ProRule" id="PRU00176"/>
    </source>
</evidence>
<feature type="region of interest" description="Disordered" evidence="2">
    <location>
        <begin position="1401"/>
        <end position="1671"/>
    </location>
</feature>
<feature type="region of interest" description="Disordered" evidence="2">
    <location>
        <begin position="1"/>
        <end position="304"/>
    </location>
</feature>
<dbReference type="EMBL" id="DF237486">
    <property type="protein sequence ID" value="GAQ89571.1"/>
    <property type="molecule type" value="Genomic_DNA"/>
</dbReference>
<feature type="region of interest" description="Disordered" evidence="2">
    <location>
        <begin position="699"/>
        <end position="722"/>
    </location>
</feature>
<accession>A0A1Y1IKA1</accession>
<gene>
    <name evidence="4" type="ORF">KFL_005370080</name>
</gene>
<dbReference type="SUPFAM" id="SSF54928">
    <property type="entry name" value="RNA-binding domain, RBD"/>
    <property type="match status" value="1"/>
</dbReference>
<feature type="compositionally biased region" description="Acidic residues" evidence="2">
    <location>
        <begin position="1"/>
        <end position="17"/>
    </location>
</feature>
<reference evidence="4 5" key="1">
    <citation type="journal article" date="2014" name="Nat. Commun.">
        <title>Klebsormidium flaccidum genome reveals primary factors for plant terrestrial adaptation.</title>
        <authorList>
            <person name="Hori K."/>
            <person name="Maruyama F."/>
            <person name="Fujisawa T."/>
            <person name="Togashi T."/>
            <person name="Yamamoto N."/>
            <person name="Seo M."/>
            <person name="Sato S."/>
            <person name="Yamada T."/>
            <person name="Mori H."/>
            <person name="Tajima N."/>
            <person name="Moriyama T."/>
            <person name="Ikeuchi M."/>
            <person name="Watanabe M."/>
            <person name="Wada H."/>
            <person name="Kobayashi K."/>
            <person name="Saito M."/>
            <person name="Masuda T."/>
            <person name="Sasaki-Sekimoto Y."/>
            <person name="Mashiguchi K."/>
            <person name="Awai K."/>
            <person name="Shimojima M."/>
            <person name="Masuda S."/>
            <person name="Iwai M."/>
            <person name="Nobusawa T."/>
            <person name="Narise T."/>
            <person name="Kondo S."/>
            <person name="Saito H."/>
            <person name="Sato R."/>
            <person name="Murakawa M."/>
            <person name="Ihara Y."/>
            <person name="Oshima-Yamada Y."/>
            <person name="Ohtaka K."/>
            <person name="Satoh M."/>
            <person name="Sonobe K."/>
            <person name="Ishii M."/>
            <person name="Ohtani R."/>
            <person name="Kanamori-Sato M."/>
            <person name="Honoki R."/>
            <person name="Miyazaki D."/>
            <person name="Mochizuki H."/>
            <person name="Umetsu J."/>
            <person name="Higashi K."/>
            <person name="Shibata D."/>
            <person name="Kamiya Y."/>
            <person name="Sato N."/>
            <person name="Nakamura Y."/>
            <person name="Tabata S."/>
            <person name="Ida S."/>
            <person name="Kurokawa K."/>
            <person name="Ohta H."/>
        </authorList>
    </citation>
    <scope>NUCLEOTIDE SEQUENCE [LARGE SCALE GENOMIC DNA]</scope>
    <source>
        <strain evidence="4 5">NIES-2285</strain>
    </source>
</reference>
<feature type="compositionally biased region" description="Pro residues" evidence="2">
    <location>
        <begin position="1618"/>
        <end position="1627"/>
    </location>
</feature>
<name>A0A1Y1IKA1_KLENI</name>
<feature type="compositionally biased region" description="Basic and acidic residues" evidence="2">
    <location>
        <begin position="624"/>
        <end position="638"/>
    </location>
</feature>
<evidence type="ECO:0000313" key="5">
    <source>
        <dbReference type="Proteomes" id="UP000054558"/>
    </source>
</evidence>
<dbReference type="Proteomes" id="UP000054558">
    <property type="component" value="Unassembled WGS sequence"/>
</dbReference>
<dbReference type="InterPro" id="IPR035979">
    <property type="entry name" value="RBD_domain_sf"/>
</dbReference>
<feature type="compositionally biased region" description="Low complexity" evidence="2">
    <location>
        <begin position="1461"/>
        <end position="1487"/>
    </location>
</feature>
<feature type="region of interest" description="Disordered" evidence="2">
    <location>
        <begin position="927"/>
        <end position="1148"/>
    </location>
</feature>
<feature type="region of interest" description="Disordered" evidence="2">
    <location>
        <begin position="455"/>
        <end position="493"/>
    </location>
</feature>
<dbReference type="PROSITE" id="PS50102">
    <property type="entry name" value="RRM"/>
    <property type="match status" value="1"/>
</dbReference>
<feature type="compositionally biased region" description="Basic and acidic residues" evidence="2">
    <location>
        <begin position="530"/>
        <end position="544"/>
    </location>
</feature>
<keyword evidence="1" id="KW-0694">RNA-binding</keyword>
<feature type="compositionally biased region" description="Pro residues" evidence="2">
    <location>
        <begin position="114"/>
        <end position="126"/>
    </location>
</feature>
<feature type="compositionally biased region" description="Pro residues" evidence="2">
    <location>
        <begin position="1657"/>
        <end position="1668"/>
    </location>
</feature>
<feature type="compositionally biased region" description="Basic and acidic residues" evidence="2">
    <location>
        <begin position="987"/>
        <end position="1000"/>
    </location>
</feature>
<feature type="region of interest" description="Disordered" evidence="2">
    <location>
        <begin position="514"/>
        <end position="656"/>
    </location>
</feature>
<feature type="compositionally biased region" description="Low complexity" evidence="2">
    <location>
        <begin position="465"/>
        <end position="474"/>
    </location>
</feature>
<feature type="compositionally biased region" description="Low complexity" evidence="2">
    <location>
        <begin position="1115"/>
        <end position="1126"/>
    </location>
</feature>
<proteinExistence type="predicted"/>
<evidence type="ECO:0000256" key="2">
    <source>
        <dbReference type="SAM" id="MobiDB-lite"/>
    </source>
</evidence>
<feature type="compositionally biased region" description="Basic and acidic residues" evidence="2">
    <location>
        <begin position="1011"/>
        <end position="1024"/>
    </location>
</feature>
<feature type="compositionally biased region" description="Basic and acidic residues" evidence="2">
    <location>
        <begin position="455"/>
        <end position="464"/>
    </location>
</feature>
<dbReference type="GO" id="GO:0003723">
    <property type="term" value="F:RNA binding"/>
    <property type="evidence" value="ECO:0007669"/>
    <property type="project" value="UniProtKB-UniRule"/>
</dbReference>
<feature type="compositionally biased region" description="Basic and acidic residues" evidence="2">
    <location>
        <begin position="1557"/>
        <end position="1570"/>
    </location>
</feature>
<evidence type="ECO:0000259" key="3">
    <source>
        <dbReference type="PROSITE" id="PS50102"/>
    </source>
</evidence>
<feature type="compositionally biased region" description="Pro residues" evidence="2">
    <location>
        <begin position="160"/>
        <end position="175"/>
    </location>
</feature>
<feature type="compositionally biased region" description="Low complexity" evidence="2">
    <location>
        <begin position="940"/>
        <end position="961"/>
    </location>
</feature>
<dbReference type="SMART" id="SM00360">
    <property type="entry name" value="RRM"/>
    <property type="match status" value="1"/>
</dbReference>
<feature type="region of interest" description="Disordered" evidence="2">
    <location>
        <begin position="837"/>
        <end position="864"/>
    </location>
</feature>
<keyword evidence="5" id="KW-1185">Reference proteome</keyword>
<feature type="compositionally biased region" description="Pro residues" evidence="2">
    <location>
        <begin position="1331"/>
        <end position="1344"/>
    </location>
</feature>
<sequence length="1700" mass="180567">MPDLAEDSSGESEDDEKPDTRQKYPAHQPQAPFNAKPSAQDNNADDDDDLPELLDGGSDEEEDDEDDDEPPPLVGESDEDEDSDDERSNGRGYNKTKPDGPSLPGLKAGFFAKPKPPPQPAPPPAPAAASRPSPAPAAAQPQGPSSFSFNSTPKFAAKAAPPPAAKAAPPPAGKPPPRRKDGEVEEASDGNDSEEVPDLLEADDEDEDSGSEPPDSEPEQESDEEEEHARPTYGAQRGGPRRGSFYPDFESEERAIEERRKREAERKRKEEERARERAERKRREQEEKKRRQAEAKKRQMEDAAVYANSPEARELAEQARLRAEAEMEEKRLQMGLGPREKTLNEGEEEIGPAYFCRGTHCPGNQRMLTKTQEYIEFRCTERCLLLYHTGDCHRKDVKLKMEREHGVWKEEEGARCITPDCPGTLTNGTKWNRFGKVSYQIIDPEKYEKKRREKERLRAEEKAAKQAAKAAAASKRSKKQEKHDEEELEGFAKFRRSTKSRTFTNFSFQGATQAVATDTAAEPIPEEAPVEAKETKAEAEEAPRKRGKKKNADGGAPVVEANGGAGGAGSSGGHEEGSGGGGAPGIAVLVKAPLRPVAERELDDGEVTEYRKKEDEDNVFTLGNKDRTKDKGKQKVDAVPEPPPAAAAKGKGKKKGMTLSINEDRRCTELPMHGPHMHGPPMHGPVPVVHRQPQEDFPELHRGPGGTATTPSAPGFQERPKDPFSLALDSIRIRDTEPTRHLVLEDVDGRADDEEIRSLLWEYGMVEEMTRFRGREIAFVTMRTVEEAASARLLLPNRSLKNRKVKLDSVSQHPSPSFFANYQPQWAAHDLITPRTKRPSPLAAPFIPGGAGPSHQSLDGSEQWEEFEWSATGEDAFAAGGASDWGSEAPVGSFGSSGGEFGLRAAAARGKMKPDAPEFVPKSVLLAQTKQEPKSEAKAEASGSKGESSGAGSSSESASSAKVEEASKRPVSAPMDEREAVAGINEAKGKEAVGEKETADRPGSAPLRASDQAKGKGIALEEGRPTSAPKTTPPAGKDAGTEERPTSAPTAASPKRNGMATEALTGGGSFSKMESARDTPAAGTSGREALTSSGAARLDSARGVLGSGGARIEPGRSLLGPGSGRLESARDLLGSGGDTRPRSTSPVVPLPPSLLAVQAGRLPMLNRPCNFAMGQIIATTTETLALYQDSIRLDRDHLVQGCQIIPHACALFLFNIEELELHGFYEATSGSYLQCRDPYTGIMYGVEQPHIAFRCVRRFPVPLGRTEIEPLLPPGWWNADTWLLPLVLPALQTEMLLLLFEDKAEYEERKKRGFAEELEGQLEIAQAAAGPPTPPLPSGIPRPTPANAVVAAQSPPTAAPKEEALSASAAVPATIAAAARGAAENGTGNKAANGMVEEIGEGSGSAGAKTEIPGASSGVPEKAPVASASGLQAAKEDRPASAKASGTEAPKAEANGRVATPPKAAPAQPSSSGSAKEPAAKPSSPSTPLSPQPSPSPLHETATSGRGAPDDITSILAEITSAASGWGGESPTIQPAASIPPKSAPGNPRTPPPGVQTEERVPTPQKREGARPASGTPGAEERSTSLPTEGGGASTAEAAAPNMQSILDMLLPKAAPSAPAPAPPVSAPTPRRRSPLPTPCEIQPPGTGAPLLQWPRLDPPGPRVPTPPGRRADRVQAVLGAQGGLLHQGVRPYGPVLVLF</sequence>
<feature type="region of interest" description="Disordered" evidence="2">
    <location>
        <begin position="1329"/>
        <end position="1365"/>
    </location>
</feature>
<feature type="compositionally biased region" description="Basic and acidic residues" evidence="2">
    <location>
        <begin position="252"/>
        <end position="301"/>
    </location>
</feature>
<dbReference type="CDD" id="cd00590">
    <property type="entry name" value="RRM_SF"/>
    <property type="match status" value="1"/>
</dbReference>
<feature type="domain" description="RRM" evidence="3">
    <location>
        <begin position="740"/>
        <end position="812"/>
    </location>
</feature>
<feature type="compositionally biased region" description="Low complexity" evidence="2">
    <location>
        <begin position="127"/>
        <end position="159"/>
    </location>
</feature>
<feature type="compositionally biased region" description="Gly residues" evidence="2">
    <location>
        <begin position="563"/>
        <end position="584"/>
    </location>
</feature>
<feature type="compositionally biased region" description="Acidic residues" evidence="2">
    <location>
        <begin position="183"/>
        <end position="226"/>
    </location>
</feature>
<organism evidence="4 5">
    <name type="scientific">Klebsormidium nitens</name>
    <name type="common">Green alga</name>
    <name type="synonym">Ulothrix nitens</name>
    <dbReference type="NCBI Taxonomy" id="105231"/>
    <lineage>
        <taxon>Eukaryota</taxon>
        <taxon>Viridiplantae</taxon>
        <taxon>Streptophyta</taxon>
        <taxon>Klebsormidiophyceae</taxon>
        <taxon>Klebsormidiales</taxon>
        <taxon>Klebsormidiaceae</taxon>
        <taxon>Klebsormidium</taxon>
    </lineage>
</organism>
<evidence type="ECO:0000313" key="4">
    <source>
        <dbReference type="EMBL" id="GAQ89571.1"/>
    </source>
</evidence>
<protein>
    <recommendedName>
        <fullName evidence="3">RRM domain-containing protein</fullName>
    </recommendedName>
</protein>